<dbReference type="AlphaFoldDB" id="A0A401NGR2"/>
<name>A0A401NGR2_SCYTO</name>
<accession>A0A401NGR2</accession>
<dbReference type="EMBL" id="BFAA01004913">
    <property type="protein sequence ID" value="GCB60113.1"/>
    <property type="molecule type" value="Genomic_DNA"/>
</dbReference>
<feature type="compositionally biased region" description="Basic and acidic residues" evidence="1">
    <location>
        <begin position="14"/>
        <end position="23"/>
    </location>
</feature>
<evidence type="ECO:0000313" key="3">
    <source>
        <dbReference type="Proteomes" id="UP000288216"/>
    </source>
</evidence>
<protein>
    <submittedName>
        <fullName evidence="2">Uncharacterized protein</fullName>
    </submittedName>
</protein>
<organism evidence="2 3">
    <name type="scientific">Scyliorhinus torazame</name>
    <name type="common">Cloudy catshark</name>
    <name type="synonym">Catulus torazame</name>
    <dbReference type="NCBI Taxonomy" id="75743"/>
    <lineage>
        <taxon>Eukaryota</taxon>
        <taxon>Metazoa</taxon>
        <taxon>Chordata</taxon>
        <taxon>Craniata</taxon>
        <taxon>Vertebrata</taxon>
        <taxon>Chondrichthyes</taxon>
        <taxon>Elasmobranchii</taxon>
        <taxon>Galeomorphii</taxon>
        <taxon>Galeoidea</taxon>
        <taxon>Carcharhiniformes</taxon>
        <taxon>Scyliorhinidae</taxon>
        <taxon>Scyliorhinus</taxon>
    </lineage>
</organism>
<dbReference type="OrthoDB" id="10453499at2759"/>
<dbReference type="Proteomes" id="UP000288216">
    <property type="component" value="Unassembled WGS sequence"/>
</dbReference>
<gene>
    <name evidence="2" type="ORF">scyTo_0011072</name>
</gene>
<sequence>MYGDFRSVSAEHIGSAEDRDKPNTKLAESGIDRGRPESFKVIDSQCSGGGMKLLNGEVEQCPVVELRHIAMFLGEVIGILSCPILYRIDH</sequence>
<evidence type="ECO:0000313" key="2">
    <source>
        <dbReference type="EMBL" id="GCB60113.1"/>
    </source>
</evidence>
<keyword evidence="3" id="KW-1185">Reference proteome</keyword>
<comment type="caution">
    <text evidence="2">The sequence shown here is derived from an EMBL/GenBank/DDBJ whole genome shotgun (WGS) entry which is preliminary data.</text>
</comment>
<reference evidence="2 3" key="1">
    <citation type="journal article" date="2018" name="Nat. Ecol. Evol.">
        <title>Shark genomes provide insights into elasmobranch evolution and the origin of vertebrates.</title>
        <authorList>
            <person name="Hara Y"/>
            <person name="Yamaguchi K"/>
            <person name="Onimaru K"/>
            <person name="Kadota M"/>
            <person name="Koyanagi M"/>
            <person name="Keeley SD"/>
            <person name="Tatsumi K"/>
            <person name="Tanaka K"/>
            <person name="Motone F"/>
            <person name="Kageyama Y"/>
            <person name="Nozu R"/>
            <person name="Adachi N"/>
            <person name="Nishimura O"/>
            <person name="Nakagawa R"/>
            <person name="Tanegashima C"/>
            <person name="Kiyatake I"/>
            <person name="Matsumoto R"/>
            <person name="Murakumo K"/>
            <person name="Nishida K"/>
            <person name="Terakita A"/>
            <person name="Kuratani S"/>
            <person name="Sato K"/>
            <person name="Hyodo S Kuraku.S."/>
        </authorList>
    </citation>
    <scope>NUCLEOTIDE SEQUENCE [LARGE SCALE GENOMIC DNA]</scope>
</reference>
<proteinExistence type="predicted"/>
<feature type="region of interest" description="Disordered" evidence="1">
    <location>
        <begin position="1"/>
        <end position="32"/>
    </location>
</feature>
<evidence type="ECO:0000256" key="1">
    <source>
        <dbReference type="SAM" id="MobiDB-lite"/>
    </source>
</evidence>